<feature type="transmembrane region" description="Helical" evidence="1">
    <location>
        <begin position="43"/>
        <end position="71"/>
    </location>
</feature>
<dbReference type="RefSeq" id="WP_379912143.1">
    <property type="nucleotide sequence ID" value="NZ_JBHUDD010000005.1"/>
</dbReference>
<dbReference type="InterPro" id="IPR021737">
    <property type="entry name" value="Phage_phiKZ_Orf197"/>
</dbReference>
<dbReference type="Proteomes" id="UP001597186">
    <property type="component" value="Unassembled WGS sequence"/>
</dbReference>
<sequence length="243" mass="25564">MTSAALATFTALLLAHVLADFVLQTGAMVRHKRHPGMLLLHGVIVLLTAQAATGQIAARELLVLAVAHVGIDAVKTWGGFDRIGGFLADQGAHMLTLLAVALYAPGLWESGIYAGQDWLLPAMALTSGAIIATIAGQYAVGLLMRPHGARVRNNGLRDGGRLIGMLERGLIFVLIGLGQPLGVGFLVAAKSILRFGTATRDQRTAEYVIIGTLASFGWAILASYGTLALIHLLPPLEIARPLP</sequence>
<feature type="transmembrane region" description="Helical" evidence="1">
    <location>
        <begin position="165"/>
        <end position="187"/>
    </location>
</feature>
<keyword evidence="1" id="KW-0472">Membrane</keyword>
<dbReference type="Pfam" id="PF11750">
    <property type="entry name" value="DUF3307"/>
    <property type="match status" value="1"/>
</dbReference>
<feature type="transmembrane region" description="Helical" evidence="1">
    <location>
        <begin position="118"/>
        <end position="144"/>
    </location>
</feature>
<comment type="caution">
    <text evidence="2">The sequence shown here is derived from an EMBL/GenBank/DDBJ whole genome shotgun (WGS) entry which is preliminary data.</text>
</comment>
<organism evidence="2 3">
    <name type="scientific">Lacimonas salitolerans</name>
    <dbReference type="NCBI Taxonomy" id="1323750"/>
    <lineage>
        <taxon>Bacteria</taxon>
        <taxon>Pseudomonadati</taxon>
        <taxon>Pseudomonadota</taxon>
        <taxon>Alphaproteobacteria</taxon>
        <taxon>Rhodobacterales</taxon>
        <taxon>Paracoccaceae</taxon>
        <taxon>Lacimonas</taxon>
    </lineage>
</organism>
<keyword evidence="1" id="KW-1133">Transmembrane helix</keyword>
<protein>
    <submittedName>
        <fullName evidence="2">DUF3307 domain-containing protein</fullName>
    </submittedName>
</protein>
<name>A0ABW4ECP5_9RHOB</name>
<feature type="transmembrane region" description="Helical" evidence="1">
    <location>
        <begin position="83"/>
        <end position="106"/>
    </location>
</feature>
<keyword evidence="1" id="KW-0812">Transmembrane</keyword>
<proteinExistence type="predicted"/>
<evidence type="ECO:0000256" key="1">
    <source>
        <dbReference type="SAM" id="Phobius"/>
    </source>
</evidence>
<feature type="transmembrane region" description="Helical" evidence="1">
    <location>
        <begin position="207"/>
        <end position="233"/>
    </location>
</feature>
<evidence type="ECO:0000313" key="3">
    <source>
        <dbReference type="Proteomes" id="UP001597186"/>
    </source>
</evidence>
<accession>A0ABW4ECP5</accession>
<reference evidence="3" key="1">
    <citation type="journal article" date="2019" name="Int. J. Syst. Evol. Microbiol.">
        <title>The Global Catalogue of Microorganisms (GCM) 10K type strain sequencing project: providing services to taxonomists for standard genome sequencing and annotation.</title>
        <authorList>
            <consortium name="The Broad Institute Genomics Platform"/>
            <consortium name="The Broad Institute Genome Sequencing Center for Infectious Disease"/>
            <person name="Wu L."/>
            <person name="Ma J."/>
        </authorList>
    </citation>
    <scope>NUCLEOTIDE SEQUENCE [LARGE SCALE GENOMIC DNA]</scope>
    <source>
        <strain evidence="3">CGMCC 1.12477</strain>
    </source>
</reference>
<keyword evidence="3" id="KW-1185">Reference proteome</keyword>
<dbReference type="EMBL" id="JBHUDD010000005">
    <property type="protein sequence ID" value="MFD1507977.1"/>
    <property type="molecule type" value="Genomic_DNA"/>
</dbReference>
<evidence type="ECO:0000313" key="2">
    <source>
        <dbReference type="EMBL" id="MFD1507977.1"/>
    </source>
</evidence>
<gene>
    <name evidence="2" type="ORF">ACFTOW_00945</name>
</gene>